<accession>A0A1Q3AJU8</accession>
<dbReference type="CDD" id="cd04730">
    <property type="entry name" value="NPD_like"/>
    <property type="match status" value="1"/>
</dbReference>
<reference evidence="8 9" key="1">
    <citation type="submission" date="2016-08" db="EMBL/GenBank/DDBJ databases">
        <title>Draft genome sequence of allopolyploid Zygosaccharomyces rouxii.</title>
        <authorList>
            <person name="Watanabe J."/>
            <person name="Uehara K."/>
            <person name="Mogi Y."/>
            <person name="Tsukioka Y."/>
        </authorList>
    </citation>
    <scope>NUCLEOTIDE SEQUENCE [LARGE SCALE GENOMIC DNA]</scope>
    <source>
        <strain evidence="8 9">NBRC 110957</strain>
    </source>
</reference>
<evidence type="ECO:0000313" key="9">
    <source>
        <dbReference type="Proteomes" id="UP000187013"/>
    </source>
</evidence>
<dbReference type="AlphaFoldDB" id="A0A1Q3AJU8"/>
<comment type="caution">
    <text evidence="8">The sequence shown here is derived from an EMBL/GenBank/DDBJ whole genome shotgun (WGS) entry which is preliminary data.</text>
</comment>
<keyword evidence="7" id="KW-0503">Monooxygenase</keyword>
<dbReference type="PANTHER" id="PTHR42747">
    <property type="entry name" value="NITRONATE MONOOXYGENASE-RELATED"/>
    <property type="match status" value="1"/>
</dbReference>
<comment type="similarity">
    <text evidence="2">Belongs to the nitronate monooxygenase family. NMO class I subfamily.</text>
</comment>
<gene>
    <name evidence="8" type="ORF">ZYGR_0AZ01890</name>
</gene>
<keyword evidence="5" id="KW-0547">Nucleotide-binding</keyword>
<evidence type="ECO:0000256" key="6">
    <source>
        <dbReference type="ARBA" id="ARBA00023002"/>
    </source>
</evidence>
<dbReference type="PROSITE" id="PS00912">
    <property type="entry name" value="DHODEHASE_2"/>
    <property type="match status" value="1"/>
</dbReference>
<dbReference type="Proteomes" id="UP000187013">
    <property type="component" value="Unassembled WGS sequence"/>
</dbReference>
<dbReference type="GO" id="GO:0000166">
    <property type="term" value="F:nucleotide binding"/>
    <property type="evidence" value="ECO:0007669"/>
    <property type="project" value="UniProtKB-KW"/>
</dbReference>
<evidence type="ECO:0000256" key="5">
    <source>
        <dbReference type="ARBA" id="ARBA00022741"/>
    </source>
</evidence>
<dbReference type="InterPro" id="IPR013785">
    <property type="entry name" value="Aldolase_TIM"/>
</dbReference>
<organism evidence="8 9">
    <name type="scientific">Zygosaccharomyces rouxii</name>
    <dbReference type="NCBI Taxonomy" id="4956"/>
    <lineage>
        <taxon>Eukaryota</taxon>
        <taxon>Fungi</taxon>
        <taxon>Dikarya</taxon>
        <taxon>Ascomycota</taxon>
        <taxon>Saccharomycotina</taxon>
        <taxon>Saccharomycetes</taxon>
        <taxon>Saccharomycetales</taxon>
        <taxon>Saccharomycetaceae</taxon>
        <taxon>Zygosaccharomyces</taxon>
    </lineage>
</organism>
<dbReference type="Gene3D" id="3.20.20.70">
    <property type="entry name" value="Aldolase class I"/>
    <property type="match status" value="1"/>
</dbReference>
<protein>
    <submittedName>
        <fullName evidence="8">Uncharacterized protein</fullName>
    </submittedName>
</protein>
<name>A0A1Q3AJU8_ZYGRO</name>
<dbReference type="EMBL" id="BDGX01000052">
    <property type="protein sequence ID" value="GAV56017.1"/>
    <property type="molecule type" value="Genomic_DNA"/>
</dbReference>
<evidence type="ECO:0000256" key="3">
    <source>
        <dbReference type="ARBA" id="ARBA00022630"/>
    </source>
</evidence>
<keyword evidence="6" id="KW-0560">Oxidoreductase</keyword>
<keyword evidence="3" id="KW-0285">Flavoprotein</keyword>
<dbReference type="SUPFAM" id="SSF51412">
    <property type="entry name" value="Inosine monophosphate dehydrogenase (IMPDH)"/>
    <property type="match status" value="1"/>
</dbReference>
<sequence>MQIPRPSIMLLQKIGITYPIIQAPMAGVSTPQLAASVSNAGGLGMLGVGSSNADKARKMILETRKLTQRPLGVNVFCHKPPVRDPIREEQWLKHLDPLFESLGAKRPAEMKEVYKSFLQDTAMLETLLELRPEVVTFHFGVPPPETVTRLKETGIYTMGTATNLQEALIIQNLGIDAIVAQGMEAGGHRGVFDADAEDEKLSTMVLVKMLSQNMRIPIVAAGGIMDGHMAKAMVDVGASAVQLGTAYILCPESGANSGYREDLKSSRNQSTQFTAVYSGHPARGMVTDFIRYCSTLETPPTAAYPLTYDATKQLHAAEPDGQYKYAPHWAGQGAPLVREMGAEDLTRLIVREMGF</sequence>
<dbReference type="Pfam" id="PF03060">
    <property type="entry name" value="NMO"/>
    <property type="match status" value="1"/>
</dbReference>
<evidence type="ECO:0000256" key="2">
    <source>
        <dbReference type="ARBA" id="ARBA00009881"/>
    </source>
</evidence>
<dbReference type="GO" id="GO:0006207">
    <property type="term" value="P:'de novo' pyrimidine nucleobase biosynthetic process"/>
    <property type="evidence" value="ECO:0007669"/>
    <property type="project" value="InterPro"/>
</dbReference>
<dbReference type="GO" id="GO:0018580">
    <property type="term" value="F:nitronate monooxygenase activity"/>
    <property type="evidence" value="ECO:0007669"/>
    <property type="project" value="InterPro"/>
</dbReference>
<evidence type="ECO:0000256" key="7">
    <source>
        <dbReference type="ARBA" id="ARBA00023033"/>
    </source>
</evidence>
<dbReference type="InterPro" id="IPR004136">
    <property type="entry name" value="NMO"/>
</dbReference>
<evidence type="ECO:0000256" key="1">
    <source>
        <dbReference type="ARBA" id="ARBA00001917"/>
    </source>
</evidence>
<dbReference type="GO" id="GO:0016627">
    <property type="term" value="F:oxidoreductase activity, acting on the CH-CH group of donors"/>
    <property type="evidence" value="ECO:0007669"/>
    <property type="project" value="InterPro"/>
</dbReference>
<evidence type="ECO:0000313" key="8">
    <source>
        <dbReference type="EMBL" id="GAV56017.1"/>
    </source>
</evidence>
<evidence type="ECO:0000256" key="4">
    <source>
        <dbReference type="ARBA" id="ARBA00022643"/>
    </source>
</evidence>
<dbReference type="OrthoDB" id="10265891at2759"/>
<dbReference type="InterPro" id="IPR001295">
    <property type="entry name" value="Dihydroorotate_DH_CS"/>
</dbReference>
<comment type="cofactor">
    <cofactor evidence="1">
        <name>FMN</name>
        <dbReference type="ChEBI" id="CHEBI:58210"/>
    </cofactor>
</comment>
<dbReference type="FunFam" id="3.20.20.70:FF:000154">
    <property type="entry name" value="Probable nitronate monooxygenase"/>
    <property type="match status" value="1"/>
</dbReference>
<proteinExistence type="inferred from homology"/>
<dbReference type="PANTHER" id="PTHR42747:SF3">
    <property type="entry name" value="NITRONATE MONOOXYGENASE-RELATED"/>
    <property type="match status" value="1"/>
</dbReference>
<keyword evidence="4" id="KW-0288">FMN</keyword>